<gene>
    <name evidence="10 11" type="primary">fabZ</name>
    <name evidence="11" type="ORF">ACE1CI_17440</name>
</gene>
<keyword evidence="12" id="KW-1185">Reference proteome</keyword>
<keyword evidence="4 10" id="KW-0963">Cytoplasm</keyword>
<comment type="similarity">
    <text evidence="3 10">Belongs to the thioester dehydratase family. FabZ subfamily.</text>
</comment>
<dbReference type="InterPro" id="IPR010084">
    <property type="entry name" value="FabZ"/>
</dbReference>
<dbReference type="GO" id="GO:0019171">
    <property type="term" value="F:(3R)-hydroxyacyl-[acyl-carrier-protein] dehydratase activity"/>
    <property type="evidence" value="ECO:0007669"/>
    <property type="project" value="UniProtKB-EC"/>
</dbReference>
<dbReference type="PANTHER" id="PTHR30272">
    <property type="entry name" value="3-HYDROXYACYL-[ACYL-CARRIER-PROTEIN] DEHYDRATASE"/>
    <property type="match status" value="1"/>
</dbReference>
<dbReference type="InterPro" id="IPR013114">
    <property type="entry name" value="FabA_FabZ"/>
</dbReference>
<evidence type="ECO:0000256" key="3">
    <source>
        <dbReference type="ARBA" id="ARBA00009174"/>
    </source>
</evidence>
<reference evidence="11 12" key="1">
    <citation type="submission" date="2024-09" db="EMBL/GenBank/DDBJ databases">
        <title>Floridaenema gen nov. (Aerosakkonemataceae, Aerosakkonematales ord. nov., Cyanobacteria) from benthic tropical and subtropical fresh waters, with the description of four new species.</title>
        <authorList>
            <person name="Moretto J.A."/>
            <person name="Berthold D.E."/>
            <person name="Lefler F.W."/>
            <person name="Huang I.-S."/>
            <person name="Laughinghouse H. IV."/>
        </authorList>
    </citation>
    <scope>NUCLEOTIDE SEQUENCE [LARGE SCALE GENOMIC DNA]</scope>
    <source>
        <strain evidence="11 12">BLCC-F50</strain>
    </source>
</reference>
<evidence type="ECO:0000256" key="5">
    <source>
        <dbReference type="ARBA" id="ARBA00022516"/>
    </source>
</evidence>
<sequence length="169" mass="18738">MSVIEASTSNSQSSESTDIESSSVSKKVFTIEEIQNLLPHRYPFLLVDRIIDYVPGEKAVGIKNVTINEPFFQGHFPGRPLMPGVLIVEAMAQVGGIVLTQLPEMERSLFVFAAIDGVRFRRPVVPGDQLVMTLELLSVKRRRFAKMRGIAQVDGQLACEGELMFSLVD</sequence>
<feature type="active site" evidence="10">
    <location>
        <position position="75"/>
    </location>
</feature>
<name>A0ABV4XT21_9CYAN</name>
<dbReference type="EC" id="4.2.1.59" evidence="10"/>
<dbReference type="SUPFAM" id="SSF54637">
    <property type="entry name" value="Thioesterase/thiol ester dehydrase-isomerase"/>
    <property type="match status" value="1"/>
</dbReference>
<comment type="subcellular location">
    <subcellularLocation>
        <location evidence="2 10">Cytoplasm</location>
    </subcellularLocation>
</comment>
<dbReference type="Proteomes" id="UP001576784">
    <property type="component" value="Unassembled WGS sequence"/>
</dbReference>
<protein>
    <recommendedName>
        <fullName evidence="10">3-hydroxyacyl-[acyl-carrier-protein] dehydratase FabZ</fullName>
        <ecNumber evidence="10">4.2.1.59</ecNumber>
    </recommendedName>
    <alternativeName>
        <fullName evidence="10">(3R)-hydroxymyristoyl-[acyl-carrier-protein] dehydratase</fullName>
        <shortName evidence="10">(3R)-hydroxymyristoyl-ACP dehydrase</shortName>
    </alternativeName>
    <alternativeName>
        <fullName evidence="10">Beta-hydroxyacyl-ACP dehydratase</fullName>
    </alternativeName>
</protein>
<evidence type="ECO:0000256" key="2">
    <source>
        <dbReference type="ARBA" id="ARBA00004496"/>
    </source>
</evidence>
<comment type="catalytic activity">
    <reaction evidence="1 10">
        <text>a (3R)-hydroxyacyl-[ACP] = a (2E)-enoyl-[ACP] + H2O</text>
        <dbReference type="Rhea" id="RHEA:13097"/>
        <dbReference type="Rhea" id="RHEA-COMP:9925"/>
        <dbReference type="Rhea" id="RHEA-COMP:9945"/>
        <dbReference type="ChEBI" id="CHEBI:15377"/>
        <dbReference type="ChEBI" id="CHEBI:78784"/>
        <dbReference type="ChEBI" id="CHEBI:78827"/>
        <dbReference type="EC" id="4.2.1.59"/>
    </reaction>
</comment>
<keyword evidence="6 10" id="KW-0441">Lipid A biosynthesis</keyword>
<keyword evidence="7 10" id="KW-0443">Lipid metabolism</keyword>
<dbReference type="CDD" id="cd01288">
    <property type="entry name" value="FabZ"/>
    <property type="match status" value="1"/>
</dbReference>
<dbReference type="InterPro" id="IPR029069">
    <property type="entry name" value="HotDog_dom_sf"/>
</dbReference>
<dbReference type="PANTHER" id="PTHR30272:SF1">
    <property type="entry name" value="3-HYDROXYACYL-[ACYL-CARRIER-PROTEIN] DEHYDRATASE"/>
    <property type="match status" value="1"/>
</dbReference>
<dbReference type="RefSeq" id="WP_413264334.1">
    <property type="nucleotide sequence ID" value="NZ_JBHFNR010000124.1"/>
</dbReference>
<evidence type="ECO:0000313" key="12">
    <source>
        <dbReference type="Proteomes" id="UP001576784"/>
    </source>
</evidence>
<comment type="caution">
    <text evidence="11">The sequence shown here is derived from an EMBL/GenBank/DDBJ whole genome shotgun (WGS) entry which is preliminary data.</text>
</comment>
<dbReference type="NCBIfam" id="NF000582">
    <property type="entry name" value="PRK00006.1"/>
    <property type="match status" value="1"/>
</dbReference>
<evidence type="ECO:0000313" key="11">
    <source>
        <dbReference type="EMBL" id="MFB2894695.1"/>
    </source>
</evidence>
<evidence type="ECO:0000256" key="7">
    <source>
        <dbReference type="ARBA" id="ARBA00023098"/>
    </source>
</evidence>
<evidence type="ECO:0000256" key="9">
    <source>
        <dbReference type="ARBA" id="ARBA00025049"/>
    </source>
</evidence>
<dbReference type="Gene3D" id="3.10.129.10">
    <property type="entry name" value="Hotdog Thioesterase"/>
    <property type="match status" value="1"/>
</dbReference>
<accession>A0ABV4XT21</accession>
<dbReference type="NCBIfam" id="TIGR01750">
    <property type="entry name" value="fabZ"/>
    <property type="match status" value="1"/>
</dbReference>
<dbReference type="EMBL" id="JBHFNR010000124">
    <property type="protein sequence ID" value="MFB2894695.1"/>
    <property type="molecule type" value="Genomic_DNA"/>
</dbReference>
<keyword evidence="8 10" id="KW-0456">Lyase</keyword>
<evidence type="ECO:0000256" key="1">
    <source>
        <dbReference type="ARBA" id="ARBA00001055"/>
    </source>
</evidence>
<evidence type="ECO:0000256" key="6">
    <source>
        <dbReference type="ARBA" id="ARBA00022556"/>
    </source>
</evidence>
<evidence type="ECO:0000256" key="8">
    <source>
        <dbReference type="ARBA" id="ARBA00023239"/>
    </source>
</evidence>
<dbReference type="HAMAP" id="MF_00406">
    <property type="entry name" value="FabZ"/>
    <property type="match status" value="1"/>
</dbReference>
<organism evidence="11 12">
    <name type="scientific">Floridaenema flaviceps BLCC-F50</name>
    <dbReference type="NCBI Taxonomy" id="3153642"/>
    <lineage>
        <taxon>Bacteria</taxon>
        <taxon>Bacillati</taxon>
        <taxon>Cyanobacteriota</taxon>
        <taxon>Cyanophyceae</taxon>
        <taxon>Oscillatoriophycideae</taxon>
        <taxon>Aerosakkonematales</taxon>
        <taxon>Aerosakkonemataceae</taxon>
        <taxon>Floridanema</taxon>
        <taxon>Floridanema flaviceps</taxon>
    </lineage>
</organism>
<proteinExistence type="inferred from homology"/>
<keyword evidence="5 10" id="KW-0444">Lipid biosynthesis</keyword>
<dbReference type="Pfam" id="PF07977">
    <property type="entry name" value="FabA"/>
    <property type="match status" value="1"/>
</dbReference>
<comment type="function">
    <text evidence="9 10">Involved in unsaturated fatty acids biosynthesis. Catalyzes the dehydration of short chain beta-hydroxyacyl-ACPs and long chain saturated and unsaturated beta-hydroxyacyl-ACPs.</text>
</comment>
<evidence type="ECO:0000256" key="10">
    <source>
        <dbReference type="HAMAP-Rule" id="MF_00406"/>
    </source>
</evidence>
<evidence type="ECO:0000256" key="4">
    <source>
        <dbReference type="ARBA" id="ARBA00022490"/>
    </source>
</evidence>